<comment type="caution">
    <text evidence="2">The sequence shown here is derived from an EMBL/GenBank/DDBJ whole genome shotgun (WGS) entry which is preliminary data.</text>
</comment>
<sequence>MDGAASEYGTLAPNTIRLLQFLPNSTVNDIHVTFVDEFDYTSGRKPYIALSYCWGNKDDLRQITMNGCTFDVTANLWQALSTIQQHHRSDIRYYWVDAICINQDDLEERNNQVHQMWRIFSNAQWVYAWLGPLTVNVEPIIDLFEREIHHSMLFRRAQQSPIAIDHVAEDPLFQLSTRTTRQAKDVEALLALASREYFERVWIITDFLQAPRLKFLIGAYSCEWELLDEVILSLHDSFDENCRLGTLDRLNRTRRTFEARPTGLELRAQDVVHGCLALYCNSRCSDVRDHLFAMLGHPAVTMVLNEVDIDEELIIVPDYSLTSNELLVITLRWIDALDHHVPYWVRTVSGRRNCYRLLAMHLTAHMQRQTLGDGYRTARTSCA</sequence>
<evidence type="ECO:0000313" key="3">
    <source>
        <dbReference type="Proteomes" id="UP000660729"/>
    </source>
</evidence>
<dbReference type="InterPro" id="IPR010730">
    <property type="entry name" value="HET"/>
</dbReference>
<dbReference type="EMBL" id="JABCIY010000224">
    <property type="protein sequence ID" value="KAF7187702.1"/>
    <property type="molecule type" value="Genomic_DNA"/>
</dbReference>
<dbReference type="OrthoDB" id="3921930at2759"/>
<dbReference type="PANTHER" id="PTHR24148">
    <property type="entry name" value="ANKYRIN REPEAT DOMAIN-CONTAINING PROTEIN 39 HOMOLOG-RELATED"/>
    <property type="match status" value="1"/>
</dbReference>
<dbReference type="Proteomes" id="UP000660729">
    <property type="component" value="Unassembled WGS sequence"/>
</dbReference>
<dbReference type="Pfam" id="PF06985">
    <property type="entry name" value="HET"/>
    <property type="match status" value="1"/>
</dbReference>
<dbReference type="PANTHER" id="PTHR24148:SF73">
    <property type="entry name" value="HET DOMAIN PROTEIN (AFU_ORTHOLOGUE AFUA_8G01020)"/>
    <property type="match status" value="1"/>
</dbReference>
<evidence type="ECO:0000259" key="1">
    <source>
        <dbReference type="Pfam" id="PF06985"/>
    </source>
</evidence>
<reference evidence="2" key="1">
    <citation type="submission" date="2020-04" db="EMBL/GenBank/DDBJ databases">
        <title>Draft genome resource of the tomato pathogen Pseudocercospora fuligena.</title>
        <authorList>
            <person name="Zaccaron A."/>
        </authorList>
    </citation>
    <scope>NUCLEOTIDE SEQUENCE</scope>
    <source>
        <strain evidence="2">PF001</strain>
    </source>
</reference>
<feature type="domain" description="Heterokaryon incompatibility" evidence="1">
    <location>
        <begin position="47"/>
        <end position="204"/>
    </location>
</feature>
<evidence type="ECO:0000313" key="2">
    <source>
        <dbReference type="EMBL" id="KAF7187702.1"/>
    </source>
</evidence>
<dbReference type="AlphaFoldDB" id="A0A8H6RC32"/>
<protein>
    <submittedName>
        <fullName evidence="2">Heterokaryon incompatibility protein 6, OR allele</fullName>
    </submittedName>
</protein>
<gene>
    <name evidence="2" type="ORF">HII31_11041</name>
</gene>
<dbReference type="InterPro" id="IPR052895">
    <property type="entry name" value="HetReg/Transcr_Mod"/>
</dbReference>
<name>A0A8H6RC32_9PEZI</name>
<accession>A0A8H6RC32</accession>
<proteinExistence type="predicted"/>
<organism evidence="2 3">
    <name type="scientific">Pseudocercospora fuligena</name>
    <dbReference type="NCBI Taxonomy" id="685502"/>
    <lineage>
        <taxon>Eukaryota</taxon>
        <taxon>Fungi</taxon>
        <taxon>Dikarya</taxon>
        <taxon>Ascomycota</taxon>
        <taxon>Pezizomycotina</taxon>
        <taxon>Dothideomycetes</taxon>
        <taxon>Dothideomycetidae</taxon>
        <taxon>Mycosphaerellales</taxon>
        <taxon>Mycosphaerellaceae</taxon>
        <taxon>Pseudocercospora</taxon>
    </lineage>
</organism>
<keyword evidence="3" id="KW-1185">Reference proteome</keyword>